<dbReference type="Proteomes" id="UP000676310">
    <property type="component" value="Unassembled WGS sequence"/>
</dbReference>
<feature type="compositionally biased region" description="Polar residues" evidence="1">
    <location>
        <begin position="31"/>
        <end position="46"/>
    </location>
</feature>
<dbReference type="PANTHER" id="PTHR44873:SF1">
    <property type="entry name" value="DNAJ HOMOLOG SUBFAMILY C MEMBER 30, MITOCHONDRIAL"/>
    <property type="match status" value="1"/>
</dbReference>
<evidence type="ECO:0000259" key="2">
    <source>
        <dbReference type="PROSITE" id="PS50076"/>
    </source>
</evidence>
<dbReference type="InterPro" id="IPR053025">
    <property type="entry name" value="Mito_ATP_Synthase-Asso"/>
</dbReference>
<comment type="caution">
    <text evidence="3">The sequence shown here is derived from an EMBL/GenBank/DDBJ whole genome shotgun (WGS) entry which is preliminary data.</text>
</comment>
<dbReference type="OrthoDB" id="442087at2759"/>
<feature type="region of interest" description="Disordered" evidence="1">
    <location>
        <begin position="208"/>
        <end position="235"/>
    </location>
</feature>
<sequence length="630" mass="70468">MSAAAPPQALPPANEDIPMTGTADAEESQRANDSGTNENEEIQSYTPDEKKKEVLRILRWPKFALYEILDVSETATTEDIKKAWYKKSLLTHTDQNSDNDAKDVFQRVTNAKEILVDQAKRENYNKERAEHIRRGELVQNDLGEDFAGNAFDGDDSEGDDDEDDEPQPMSEAKKKTLDSMGPLVERVLMSGDEEAYKELEKLMKEMQKLNKKENKDRNRNGQPPVPVSDRTPPLQAISNAGEHLRIQLAILNDPNQDTNVRENAKREYESKKAGLKDLLEVLLLPPWANSLPNPTAPSAASQRSGAGNGQTGNPQTSADRSTDQPSSDAMDTTYPWTPGQTKKGKKILAYSPRTATGRSLITGQPEQICTGAFFVIQVEEANPIKILKDYEVGYEAAAAYIGLPEDRKCNITGIQKQYTRMHGYATIIIKGVAHNPHEITYQKLPTGVLWIEYNGENRMINRQAFRNMLGARRADYLVDEFLVGVNEDPKTLKKGLALEQANNPMLLEQHGSREPNNAHFRNGNNRRGRFGQTSTPLREPTPVRTAPPAQHPSRTSITNTLPGTVREEQRQTGAVADQSPDIEARLSRMMQDMMLGMQQNMDQKMQTMLQEFATSMTQNMMSQNSTPTTQ</sequence>
<feature type="compositionally biased region" description="Basic and acidic residues" evidence="1">
    <location>
        <begin position="208"/>
        <end position="219"/>
    </location>
</feature>
<feature type="region of interest" description="Disordered" evidence="1">
    <location>
        <begin position="135"/>
        <end position="181"/>
    </location>
</feature>
<accession>A0A8J2HR89</accession>
<protein>
    <recommendedName>
        <fullName evidence="2">J domain-containing protein</fullName>
    </recommendedName>
</protein>
<proteinExistence type="predicted"/>
<feature type="region of interest" description="Disordered" evidence="1">
    <location>
        <begin position="1"/>
        <end position="50"/>
    </location>
</feature>
<feature type="compositionally biased region" description="Low complexity" evidence="1">
    <location>
        <begin position="1"/>
        <end position="13"/>
    </location>
</feature>
<name>A0A8J2HR89_9PLEO</name>
<organism evidence="3 4">
    <name type="scientific">Alternaria atra</name>
    <dbReference type="NCBI Taxonomy" id="119953"/>
    <lineage>
        <taxon>Eukaryota</taxon>
        <taxon>Fungi</taxon>
        <taxon>Dikarya</taxon>
        <taxon>Ascomycota</taxon>
        <taxon>Pezizomycotina</taxon>
        <taxon>Dothideomycetes</taxon>
        <taxon>Pleosporomycetidae</taxon>
        <taxon>Pleosporales</taxon>
        <taxon>Pleosporineae</taxon>
        <taxon>Pleosporaceae</taxon>
        <taxon>Alternaria</taxon>
        <taxon>Alternaria sect. Ulocladioides</taxon>
    </lineage>
</organism>
<feature type="compositionally biased region" description="Polar residues" evidence="1">
    <location>
        <begin position="552"/>
        <end position="562"/>
    </location>
</feature>
<dbReference type="PRINTS" id="PR00625">
    <property type="entry name" value="JDOMAIN"/>
</dbReference>
<dbReference type="SUPFAM" id="SSF46565">
    <property type="entry name" value="Chaperone J-domain"/>
    <property type="match status" value="1"/>
</dbReference>
<dbReference type="InterPro" id="IPR036869">
    <property type="entry name" value="J_dom_sf"/>
</dbReference>
<feature type="region of interest" description="Disordered" evidence="1">
    <location>
        <begin position="292"/>
        <end position="344"/>
    </location>
</feature>
<evidence type="ECO:0000256" key="1">
    <source>
        <dbReference type="SAM" id="MobiDB-lite"/>
    </source>
</evidence>
<evidence type="ECO:0000313" key="3">
    <source>
        <dbReference type="EMBL" id="CAG5136969.1"/>
    </source>
</evidence>
<dbReference type="AlphaFoldDB" id="A0A8J2HR89"/>
<feature type="region of interest" description="Disordered" evidence="1">
    <location>
        <begin position="508"/>
        <end position="581"/>
    </location>
</feature>
<keyword evidence="4" id="KW-1185">Reference proteome</keyword>
<dbReference type="InterPro" id="IPR001623">
    <property type="entry name" value="DnaJ_domain"/>
</dbReference>
<feature type="domain" description="J" evidence="2">
    <location>
        <begin position="64"/>
        <end position="128"/>
    </location>
</feature>
<dbReference type="EMBL" id="CAJRGZ010000004">
    <property type="protein sequence ID" value="CAG5136969.1"/>
    <property type="molecule type" value="Genomic_DNA"/>
</dbReference>
<evidence type="ECO:0000313" key="4">
    <source>
        <dbReference type="Proteomes" id="UP000676310"/>
    </source>
</evidence>
<feature type="compositionally biased region" description="Polar residues" evidence="1">
    <location>
        <begin position="292"/>
        <end position="340"/>
    </location>
</feature>
<dbReference type="PANTHER" id="PTHR44873">
    <property type="entry name" value="DNAJ HOMOLOG SUBFAMILY C MEMBER 30, MITOCHONDRIAL"/>
    <property type="match status" value="1"/>
</dbReference>
<dbReference type="PROSITE" id="PS50076">
    <property type="entry name" value="DNAJ_2"/>
    <property type="match status" value="1"/>
</dbReference>
<dbReference type="GeneID" id="67013951"/>
<dbReference type="CDD" id="cd06257">
    <property type="entry name" value="DnaJ"/>
    <property type="match status" value="1"/>
</dbReference>
<feature type="compositionally biased region" description="Acidic residues" evidence="1">
    <location>
        <begin position="152"/>
        <end position="166"/>
    </location>
</feature>
<reference evidence="3" key="1">
    <citation type="submission" date="2021-05" db="EMBL/GenBank/DDBJ databases">
        <authorList>
            <person name="Stam R."/>
        </authorList>
    </citation>
    <scope>NUCLEOTIDE SEQUENCE</scope>
    <source>
        <strain evidence="3">CS162</strain>
    </source>
</reference>
<dbReference type="SMART" id="SM00271">
    <property type="entry name" value="DnaJ"/>
    <property type="match status" value="1"/>
</dbReference>
<gene>
    <name evidence="3" type="ORF">ALTATR162_LOCUS25</name>
</gene>
<dbReference type="Pfam" id="PF00226">
    <property type="entry name" value="DnaJ"/>
    <property type="match status" value="1"/>
</dbReference>
<dbReference type="Gene3D" id="1.10.287.110">
    <property type="entry name" value="DnaJ domain"/>
    <property type="match status" value="1"/>
</dbReference>
<dbReference type="RefSeq" id="XP_043163553.1">
    <property type="nucleotide sequence ID" value="XM_043307618.1"/>
</dbReference>